<comment type="caution">
    <text evidence="1">The sequence shown here is derived from an EMBL/GenBank/DDBJ whole genome shotgun (WGS) entry which is preliminary data.</text>
</comment>
<dbReference type="AlphaFoldDB" id="A0A5D3YLZ7"/>
<sequence>MALILPDRLCSEAFFIYHPWIADLGERVIAYRAQQCCLRLRVTPSPIAFIHFLKTHLPGL</sequence>
<organism evidence="1 2">
    <name type="scientific">Nitrosomonas communis</name>
    <dbReference type="NCBI Taxonomy" id="44574"/>
    <lineage>
        <taxon>Bacteria</taxon>
        <taxon>Pseudomonadati</taxon>
        <taxon>Pseudomonadota</taxon>
        <taxon>Betaproteobacteria</taxon>
        <taxon>Nitrosomonadales</taxon>
        <taxon>Nitrosomonadaceae</taxon>
        <taxon>Nitrosomonas</taxon>
    </lineage>
</organism>
<name>A0A5D3YLZ7_9PROT</name>
<proteinExistence type="predicted"/>
<accession>A0A5D3YLZ7</accession>
<reference evidence="1 2" key="1">
    <citation type="submission" date="2019-07" db="EMBL/GenBank/DDBJ databases">
        <title>Active sludge and wastewater microbial communities from Klosterneuburg, Austria.</title>
        <authorList>
            <person name="Wagner M."/>
        </authorList>
    </citation>
    <scope>NUCLEOTIDE SEQUENCE [LARGE SCALE GENOMIC DNA]</scope>
    <source>
        <strain evidence="1 2">Nm2</strain>
    </source>
</reference>
<evidence type="ECO:0000313" key="2">
    <source>
        <dbReference type="Proteomes" id="UP000324176"/>
    </source>
</evidence>
<protein>
    <submittedName>
        <fullName evidence="1">Uncharacterized protein</fullName>
    </submittedName>
</protein>
<gene>
    <name evidence="1" type="ORF">BCL69_100428</name>
</gene>
<dbReference type="EMBL" id="VNHT01000004">
    <property type="protein sequence ID" value="TYP93027.1"/>
    <property type="molecule type" value="Genomic_DNA"/>
</dbReference>
<evidence type="ECO:0000313" key="1">
    <source>
        <dbReference type="EMBL" id="TYP93027.1"/>
    </source>
</evidence>
<dbReference type="Proteomes" id="UP000324176">
    <property type="component" value="Unassembled WGS sequence"/>
</dbReference>